<dbReference type="RefSeq" id="WP_125846325.1">
    <property type="nucleotide sequence ID" value="NZ_JACHXH010000011.1"/>
</dbReference>
<dbReference type="EMBL" id="JACHXH010000011">
    <property type="protein sequence ID" value="MBB3135770.1"/>
    <property type="molecule type" value="Genomic_DNA"/>
</dbReference>
<accession>A0A427MYK2</accession>
<gene>
    <name evidence="2" type="ORF">EFD55_17605</name>
    <name evidence="1" type="ORF">FHS26_003516</name>
</gene>
<protein>
    <submittedName>
        <fullName evidence="2">Uncharacterized protein</fullName>
    </submittedName>
</protein>
<name>A0A427MYK2_9HYPH</name>
<dbReference type="OrthoDB" id="9958923at2"/>
<evidence type="ECO:0000313" key="2">
    <source>
        <dbReference type="EMBL" id="RSB76232.1"/>
    </source>
</evidence>
<organism evidence="2 3">
    <name type="scientific">Rhizobium pisi</name>
    <dbReference type="NCBI Taxonomy" id="574561"/>
    <lineage>
        <taxon>Bacteria</taxon>
        <taxon>Pseudomonadati</taxon>
        <taxon>Pseudomonadota</taxon>
        <taxon>Alphaproteobacteria</taxon>
        <taxon>Hyphomicrobiales</taxon>
        <taxon>Rhizobiaceae</taxon>
        <taxon>Rhizobium/Agrobacterium group</taxon>
        <taxon>Rhizobium</taxon>
    </lineage>
</organism>
<evidence type="ECO:0000313" key="4">
    <source>
        <dbReference type="Proteomes" id="UP000518315"/>
    </source>
</evidence>
<dbReference type="Proteomes" id="UP000277279">
    <property type="component" value="Unassembled WGS sequence"/>
</dbReference>
<dbReference type="Proteomes" id="UP000518315">
    <property type="component" value="Unassembled WGS sequence"/>
</dbReference>
<dbReference type="EMBL" id="RJJT01000011">
    <property type="protein sequence ID" value="RSB76232.1"/>
    <property type="molecule type" value="Genomic_DNA"/>
</dbReference>
<sequence length="74" mass="8531">MSMRLLLPVDPEESSMHGLWLEIGARPAPLRPFAGNVICFLATLSRKEDHAMQYYFRFNRQRGPVNALQMRLQG</sequence>
<keyword evidence="4" id="KW-1185">Reference proteome</keyword>
<evidence type="ECO:0000313" key="1">
    <source>
        <dbReference type="EMBL" id="MBB3135770.1"/>
    </source>
</evidence>
<reference evidence="2 3" key="1">
    <citation type="submission" date="2018-11" db="EMBL/GenBank/DDBJ databases">
        <authorList>
            <person name="Huo Y."/>
        </authorList>
    </citation>
    <scope>NUCLEOTIDE SEQUENCE [LARGE SCALE GENOMIC DNA]</scope>
    <source>
        <strain evidence="2 3">DSM 30132</strain>
    </source>
</reference>
<reference evidence="1 4" key="2">
    <citation type="submission" date="2020-08" db="EMBL/GenBank/DDBJ databases">
        <title>Genomic Encyclopedia of Type Strains, Phase III (KMG-III): the genomes of soil and plant-associated and newly described type strains.</title>
        <authorList>
            <person name="Whitman W."/>
        </authorList>
    </citation>
    <scope>NUCLEOTIDE SEQUENCE [LARGE SCALE GENOMIC DNA]</scope>
    <source>
        <strain evidence="1 4">CECT 4113</strain>
    </source>
</reference>
<evidence type="ECO:0000313" key="3">
    <source>
        <dbReference type="Proteomes" id="UP000277279"/>
    </source>
</evidence>
<proteinExistence type="predicted"/>
<dbReference type="AlphaFoldDB" id="A0A427MYK2"/>
<comment type="caution">
    <text evidence="2">The sequence shown here is derived from an EMBL/GenBank/DDBJ whole genome shotgun (WGS) entry which is preliminary data.</text>
</comment>